<feature type="compositionally biased region" description="Acidic residues" evidence="6">
    <location>
        <begin position="66"/>
        <end position="75"/>
    </location>
</feature>
<comment type="caution">
    <text evidence="5">Lacks conserved residue(s) required for the propagation of feature annotation.</text>
</comment>
<dbReference type="InParanoid" id="E4XU81"/>
<dbReference type="OrthoDB" id="19903at2759"/>
<feature type="domain" description="EGF-like" evidence="8">
    <location>
        <begin position="589"/>
        <end position="629"/>
    </location>
</feature>
<dbReference type="InterPro" id="IPR001881">
    <property type="entry name" value="EGF-like_Ca-bd_dom"/>
</dbReference>
<protein>
    <recommendedName>
        <fullName evidence="8">EGF-like domain-containing protein</fullName>
    </recommendedName>
</protein>
<dbReference type="Pfam" id="PF07645">
    <property type="entry name" value="EGF_CA"/>
    <property type="match status" value="2"/>
</dbReference>
<name>E4XU81_OIKDI</name>
<dbReference type="PROSITE" id="PS50026">
    <property type="entry name" value="EGF_3"/>
    <property type="match status" value="2"/>
</dbReference>
<dbReference type="PROSITE" id="PS00022">
    <property type="entry name" value="EGF_1"/>
    <property type="match status" value="1"/>
</dbReference>
<dbReference type="PANTHER" id="PTHR24039">
    <property type="entry name" value="FIBRILLIN-RELATED"/>
    <property type="match status" value="1"/>
</dbReference>
<gene>
    <name evidence="9" type="ORF">GSOID_T00004060001</name>
</gene>
<evidence type="ECO:0000256" key="6">
    <source>
        <dbReference type="SAM" id="MobiDB-lite"/>
    </source>
</evidence>
<keyword evidence="3" id="KW-0677">Repeat</keyword>
<dbReference type="GO" id="GO:0005509">
    <property type="term" value="F:calcium ion binding"/>
    <property type="evidence" value="ECO:0007669"/>
    <property type="project" value="InterPro"/>
</dbReference>
<dbReference type="SMART" id="SM00181">
    <property type="entry name" value="EGF"/>
    <property type="match status" value="4"/>
</dbReference>
<feature type="chain" id="PRO_5003191758" description="EGF-like domain-containing protein" evidence="7">
    <location>
        <begin position="20"/>
        <end position="1062"/>
    </location>
</feature>
<accession>E4XU81</accession>
<dbReference type="InterPro" id="IPR000742">
    <property type="entry name" value="EGF"/>
</dbReference>
<reference evidence="9" key="1">
    <citation type="journal article" date="2010" name="Science">
        <title>Plasticity of animal genome architecture unmasked by rapid evolution of a pelagic tunicate.</title>
        <authorList>
            <person name="Denoeud F."/>
            <person name="Henriet S."/>
            <person name="Mungpakdee S."/>
            <person name="Aury J.M."/>
            <person name="Da Silva C."/>
            <person name="Brinkmann H."/>
            <person name="Mikhaleva J."/>
            <person name="Olsen L.C."/>
            <person name="Jubin C."/>
            <person name="Canestro C."/>
            <person name="Bouquet J.M."/>
            <person name="Danks G."/>
            <person name="Poulain J."/>
            <person name="Campsteijn C."/>
            <person name="Adamski M."/>
            <person name="Cross I."/>
            <person name="Yadetie F."/>
            <person name="Muffato M."/>
            <person name="Louis A."/>
            <person name="Butcher S."/>
            <person name="Tsagkogeorga G."/>
            <person name="Konrad A."/>
            <person name="Singh S."/>
            <person name="Jensen M.F."/>
            <person name="Cong E.H."/>
            <person name="Eikeseth-Otteraa H."/>
            <person name="Noel B."/>
            <person name="Anthouard V."/>
            <person name="Porcel B.M."/>
            <person name="Kachouri-Lafond R."/>
            <person name="Nishino A."/>
            <person name="Ugolini M."/>
            <person name="Chourrout P."/>
            <person name="Nishida H."/>
            <person name="Aasland R."/>
            <person name="Huzurbazar S."/>
            <person name="Westhof E."/>
            <person name="Delsuc F."/>
            <person name="Lehrach H."/>
            <person name="Reinhardt R."/>
            <person name="Weissenbach J."/>
            <person name="Roy S.W."/>
            <person name="Artiguenave F."/>
            <person name="Postlethwait J.H."/>
            <person name="Manak J.R."/>
            <person name="Thompson E.M."/>
            <person name="Jaillon O."/>
            <person name="Du Pasquier L."/>
            <person name="Boudinot P."/>
            <person name="Liberles D.A."/>
            <person name="Volff J.N."/>
            <person name="Philippe H."/>
            <person name="Lenhard B."/>
            <person name="Roest Crollius H."/>
            <person name="Wincker P."/>
            <person name="Chourrout D."/>
        </authorList>
    </citation>
    <scope>NUCLEOTIDE SEQUENCE [LARGE SCALE GENOMIC DNA]</scope>
</reference>
<organism evidence="9">
    <name type="scientific">Oikopleura dioica</name>
    <name type="common">Tunicate</name>
    <dbReference type="NCBI Taxonomy" id="34765"/>
    <lineage>
        <taxon>Eukaryota</taxon>
        <taxon>Metazoa</taxon>
        <taxon>Chordata</taxon>
        <taxon>Tunicata</taxon>
        <taxon>Appendicularia</taxon>
        <taxon>Copelata</taxon>
        <taxon>Oikopleuridae</taxon>
        <taxon>Oikopleura</taxon>
    </lineage>
</organism>
<feature type="domain" description="EGF-like" evidence="8">
    <location>
        <begin position="789"/>
        <end position="835"/>
    </location>
</feature>
<proteinExistence type="predicted"/>
<feature type="compositionally biased region" description="Basic and acidic residues" evidence="6">
    <location>
        <begin position="169"/>
        <end position="193"/>
    </location>
</feature>
<dbReference type="SMART" id="SM00179">
    <property type="entry name" value="EGF_CA"/>
    <property type="match status" value="3"/>
</dbReference>
<evidence type="ECO:0000256" key="1">
    <source>
        <dbReference type="ARBA" id="ARBA00022536"/>
    </source>
</evidence>
<dbReference type="PROSITE" id="PS01186">
    <property type="entry name" value="EGF_2"/>
    <property type="match status" value="1"/>
</dbReference>
<keyword evidence="10" id="KW-1185">Reference proteome</keyword>
<evidence type="ECO:0000256" key="4">
    <source>
        <dbReference type="ARBA" id="ARBA00023157"/>
    </source>
</evidence>
<keyword evidence="2 7" id="KW-0732">Signal</keyword>
<evidence type="ECO:0000256" key="3">
    <source>
        <dbReference type="ARBA" id="ARBA00022737"/>
    </source>
</evidence>
<dbReference type="PROSITE" id="PS01187">
    <property type="entry name" value="EGF_CA"/>
    <property type="match status" value="1"/>
</dbReference>
<evidence type="ECO:0000256" key="2">
    <source>
        <dbReference type="ARBA" id="ARBA00022729"/>
    </source>
</evidence>
<dbReference type="Proteomes" id="UP000001307">
    <property type="component" value="Unassembled WGS sequence"/>
</dbReference>
<keyword evidence="1 5" id="KW-0245">EGF-like domain</keyword>
<feature type="compositionally biased region" description="Basic residues" evidence="6">
    <location>
        <begin position="47"/>
        <end position="61"/>
    </location>
</feature>
<keyword evidence="4 5" id="KW-1015">Disulfide bond</keyword>
<dbReference type="AlphaFoldDB" id="E4XU81"/>
<dbReference type="Gene3D" id="2.10.25.10">
    <property type="entry name" value="Laminin"/>
    <property type="match status" value="4"/>
</dbReference>
<dbReference type="SUPFAM" id="SSF57196">
    <property type="entry name" value="EGF/Laminin"/>
    <property type="match status" value="1"/>
</dbReference>
<dbReference type="InterPro" id="IPR049883">
    <property type="entry name" value="NOTCH1_EGF-like"/>
</dbReference>
<feature type="disulfide bond" evidence="5">
    <location>
        <begin position="619"/>
        <end position="628"/>
    </location>
</feature>
<sequence length="1062" mass="118678">MKLFDFLALLAVCIEAGKAKKAAKKVSAAENSEIIIDDDTKLEVPNKKSKWASKQEKKKSKKSSEDFSENSEDEPGCVKKGKCENGKKATKNSGESKKEIEDSDQIEIVSEPDSERNIGDIFSHLLGVDVDDGEVPKPTKKPVTFKNPKATATTKAQNKPSKWSGNRQNGKDKNSGQDKKKNNEKSDNDTRTVDVAESIIEKIPEPPKPTTKWDVFRRIKSNLSPLIPTTQPELTTYVPYGNEARELLHAVLNSDEVALPCINDDHQCNELATCFSDPLSKKGYACKCKAGYRGHGKKNLPVVWGTDVEPTNEMFWITIAEQVSLVPELTSAFGLNDDNSRTIGDISDRVRNMVVAGKEGMEEGLWFLKESMIFTANEIQGCVDIDECYEETKPVNANKPRLCKQTEYCKNTDGGYKCENDFSKFCALGLHNCHALADCLPVLNATDITQDPRNSTGFLCQCKLGFTSAKGTAHVDDQCLDINECEDFGLDLCPSADFRCFNTIGSFECVQKSPTAHPDDFDLYPVYTLVENITPTAKPTTLPDTLPLCEQQDPLVIQLQAEQEQIQIASDYWNNQKEKANQRGLGTYLDEPCQDDTCGFNGNCVPRSILTPWESLCICDAGFSGHRCEINLISGGAAAGARYRNGIKTCQEIKVYPGDKGTIEIFAKENKLYDLACFRFITRPQSNTALHFRFGNDGGCAYNKDLPKCARYQSYWLALDNGADEVDNKRLIEYQSQAWKWICESDNDPHFLGGHMHFIEKERSSITLIYQPTAMSVMREAVRLDYEADIDECTLGIHECHVEAHCYNKLKGDSTYDFRGYDCICKKGWIGDGFVMCINEYFQDALSAIINERIPPLLNRLNILSNEIASTLLNMRAVKYDFYRDEVVPKQEVEEEKARVQNDAIAELETDSKGFLEGNTQSINKAEGSSAAANQTYEEKIAELSGTYEIVGSLIDDWGDSSVSARESALASLLGLTGATRKRRQDYPDDPAKQLDYHNQVKIDMFSIAEAKLEGAKSEIILVSPEVLEHENAMKNLLDEIDVTKLWLAVIKLLTSLKYNYF</sequence>
<dbReference type="InterPro" id="IPR018097">
    <property type="entry name" value="EGF_Ca-bd_CS"/>
</dbReference>
<evidence type="ECO:0000256" key="5">
    <source>
        <dbReference type="PROSITE-ProRule" id="PRU00076"/>
    </source>
</evidence>
<evidence type="ECO:0000259" key="8">
    <source>
        <dbReference type="PROSITE" id="PS50026"/>
    </source>
</evidence>
<dbReference type="CDD" id="cd00054">
    <property type="entry name" value="EGF_CA"/>
    <property type="match status" value="1"/>
</dbReference>
<feature type="region of interest" description="Disordered" evidence="6">
    <location>
        <begin position="129"/>
        <end position="193"/>
    </location>
</feature>
<evidence type="ECO:0000313" key="9">
    <source>
        <dbReference type="EMBL" id="CBY13278.1"/>
    </source>
</evidence>
<feature type="region of interest" description="Disordered" evidence="6">
    <location>
        <begin position="45"/>
        <end position="115"/>
    </location>
</feature>
<evidence type="ECO:0000313" key="10">
    <source>
        <dbReference type="Proteomes" id="UP000001307"/>
    </source>
</evidence>
<evidence type="ECO:0000256" key="7">
    <source>
        <dbReference type="SAM" id="SignalP"/>
    </source>
</evidence>
<dbReference type="EMBL" id="FN653173">
    <property type="protein sequence ID" value="CBY13278.1"/>
    <property type="molecule type" value="Genomic_DNA"/>
</dbReference>
<feature type="signal peptide" evidence="7">
    <location>
        <begin position="1"/>
        <end position="19"/>
    </location>
</feature>
<feature type="compositionally biased region" description="Polar residues" evidence="6">
    <location>
        <begin position="150"/>
        <end position="168"/>
    </location>
</feature>